<dbReference type="Pfam" id="PF07715">
    <property type="entry name" value="Plug"/>
    <property type="match status" value="1"/>
</dbReference>
<reference evidence="10 11" key="1">
    <citation type="submission" date="2019-09" db="EMBL/GenBank/DDBJ databases">
        <title>Chitinophaga ginsengihumi sp. nov., isolated from soil of ginseng rhizosphere.</title>
        <authorList>
            <person name="Lee J."/>
        </authorList>
    </citation>
    <scope>NUCLEOTIDE SEQUENCE [LARGE SCALE GENOMIC DNA]</scope>
    <source>
        <strain evidence="10 11">BN140078</strain>
    </source>
</reference>
<dbReference type="InterPro" id="IPR037066">
    <property type="entry name" value="Plug_dom_sf"/>
</dbReference>
<dbReference type="GO" id="GO:0009279">
    <property type="term" value="C:cell outer membrane"/>
    <property type="evidence" value="ECO:0007669"/>
    <property type="project" value="UniProtKB-SubCell"/>
</dbReference>
<dbReference type="Gene3D" id="2.40.170.20">
    <property type="entry name" value="TonB-dependent receptor, beta-barrel domain"/>
    <property type="match status" value="1"/>
</dbReference>
<feature type="region of interest" description="Disordered" evidence="8">
    <location>
        <begin position="143"/>
        <end position="170"/>
    </location>
</feature>
<comment type="similarity">
    <text evidence="7">Belongs to the TonB-dependent receptor family.</text>
</comment>
<evidence type="ECO:0000256" key="3">
    <source>
        <dbReference type="ARBA" id="ARBA00022452"/>
    </source>
</evidence>
<dbReference type="Pfam" id="PF13715">
    <property type="entry name" value="CarbopepD_reg_2"/>
    <property type="match status" value="1"/>
</dbReference>
<keyword evidence="5 7" id="KW-0472">Membrane</keyword>
<comment type="caution">
    <text evidence="10">The sequence shown here is derived from an EMBL/GenBank/DDBJ whole genome shotgun (WGS) entry which is preliminary data.</text>
</comment>
<dbReference type="AlphaFoldDB" id="A0A5B2W297"/>
<evidence type="ECO:0000256" key="7">
    <source>
        <dbReference type="PROSITE-ProRule" id="PRU01360"/>
    </source>
</evidence>
<dbReference type="NCBIfam" id="TIGR04057">
    <property type="entry name" value="SusC_RagA_signa"/>
    <property type="match status" value="1"/>
</dbReference>
<dbReference type="InterPro" id="IPR023997">
    <property type="entry name" value="TonB-dep_OMP_SusC/RagA_CS"/>
</dbReference>
<evidence type="ECO:0000256" key="5">
    <source>
        <dbReference type="ARBA" id="ARBA00023136"/>
    </source>
</evidence>
<dbReference type="Gene3D" id="2.60.40.1120">
    <property type="entry name" value="Carboxypeptidase-like, regulatory domain"/>
    <property type="match status" value="1"/>
</dbReference>
<keyword evidence="6 7" id="KW-0998">Cell outer membrane</keyword>
<dbReference type="EMBL" id="VUOC01000001">
    <property type="protein sequence ID" value="KAA2244870.1"/>
    <property type="molecule type" value="Genomic_DNA"/>
</dbReference>
<dbReference type="InterPro" id="IPR012910">
    <property type="entry name" value="Plug_dom"/>
</dbReference>
<keyword evidence="2 7" id="KW-0813">Transport</keyword>
<dbReference type="SUPFAM" id="SSF49464">
    <property type="entry name" value="Carboxypeptidase regulatory domain-like"/>
    <property type="match status" value="1"/>
</dbReference>
<dbReference type="InterPro" id="IPR008969">
    <property type="entry name" value="CarboxyPept-like_regulatory"/>
</dbReference>
<dbReference type="Gene3D" id="2.170.130.10">
    <property type="entry name" value="TonB-dependent receptor, plug domain"/>
    <property type="match status" value="1"/>
</dbReference>
<reference evidence="10 11" key="2">
    <citation type="submission" date="2019-09" db="EMBL/GenBank/DDBJ databases">
        <authorList>
            <person name="Jin C."/>
        </authorList>
    </citation>
    <scope>NUCLEOTIDE SEQUENCE [LARGE SCALE GENOMIC DNA]</scope>
    <source>
        <strain evidence="10 11">BN140078</strain>
    </source>
</reference>
<accession>A0A5B2W297</accession>
<dbReference type="InterPro" id="IPR023996">
    <property type="entry name" value="TonB-dep_OMP_SusC/RagA"/>
</dbReference>
<keyword evidence="4 7" id="KW-0812">Transmembrane</keyword>
<dbReference type="InterPro" id="IPR039426">
    <property type="entry name" value="TonB-dep_rcpt-like"/>
</dbReference>
<evidence type="ECO:0000259" key="9">
    <source>
        <dbReference type="Pfam" id="PF07715"/>
    </source>
</evidence>
<dbReference type="Proteomes" id="UP000324611">
    <property type="component" value="Unassembled WGS sequence"/>
</dbReference>
<gene>
    <name evidence="10" type="ORF">F0L74_02595</name>
</gene>
<keyword evidence="3 7" id="KW-1134">Transmembrane beta strand</keyword>
<dbReference type="InterPro" id="IPR036942">
    <property type="entry name" value="Beta-barrel_TonB_sf"/>
</dbReference>
<dbReference type="PROSITE" id="PS52016">
    <property type="entry name" value="TONB_DEPENDENT_REC_3"/>
    <property type="match status" value="1"/>
</dbReference>
<evidence type="ECO:0000313" key="10">
    <source>
        <dbReference type="EMBL" id="KAA2244870.1"/>
    </source>
</evidence>
<sequence length="1156" mass="127150">MNFIAWRQNKHGAVLLSTKSAPDHTTAPRLIHFRRRKIWMVMKLTTVLLLAGFLQVSASGYAQQVKLTGKQLSLQELFRQIERQTGYSFLYEKSIAKDSKPINIDLASAPLPDMLEHYLKDLSLTYKFFDNKIIAVKEKEAAKAADNVSPPPPPAISISGHVTDDKGNPIPGVSVQVKGTSKGTVTNADGSYTLANVDEGATLLFSYIGYTSQELPVKGKNTLNVQLMPGLNALNETVVIGYGVQRKSDLTGAVSSVSGETLHERPASTVNQVLGGRIPGVNVTSNTGRPGGETSIRIRGNTSISITNNPLYVIDGIILNVSNLANGSNPIDFINPNDIASVEVLKDASATAIYGARGANGVILVTTKRGNKNGGNVSYSTDFSLGQLARKQRLLNSKEFLHVEDVAYQNAQKFDPTGWAAGKYVDPKTKRTDPRLFDENGNPLYDTDWQDETTRNAVSQNHQLAFTGGNGKDNYGVFLGYRNENGIVMESFLKRYSARFVFDGHFKDWLKYGGSLSYNDQKENQVDVQGAGNIHSMRQLVEELPIIPVHYPDGGWGGNVDYPGMEGGPSPVNIITNRTFYVKTQNILGNVYTNITLAKGLELRTTVGVNTINQETDLYSSRDLYRVSLNQSGIATVTNRRDNSWQFENYLTYNRKFNEVHSLTGLLGVAWQHINSFNVTANAQNFSDDYYQYNNLGAGATLIAPSSGASAYGLNSYFARVNYGFMNKYLFTFTGRIDGSSKFGEANRYAVFPSAAVAWKASEEEFIKDIPTISNLKVRASYGVTGNSELTAYQALAGLGNYSYIFNGVRATGVGLGVLANPALRWEKTSQLDAGIELGLFKDRVNLELDVYRKLTNNMLLSAPLPPSSAFSTIFKNVGSMRNQGLEFAINTINVSAKNFTWSTTFNIAINKNKVLALAGGSDIFPGSGQVVRVGYPVGSFYGYVNLGTWGTKEEAEAAKYLKKPGDIKYQDVNNDGVINTNDQVIIGKGIPDGFGTFLNTFSYRNFDLTLDLQYMYGNDVLNVTALTGEDRQGIANSYATVLDAWTPDHQNTHIAQWRPVTAGYDTKLDSWKVKDGSFIRGRNLLLAYRFPKETLDRLHISRLRIYGGVENFFLITQYKGYDPEVSTSGQSFAQGIVNNDYPKARTFRIGLDIGL</sequence>
<comment type="subcellular location">
    <subcellularLocation>
        <location evidence="1 7">Cell outer membrane</location>
        <topology evidence="1 7">Multi-pass membrane protein</topology>
    </subcellularLocation>
</comment>
<evidence type="ECO:0000256" key="2">
    <source>
        <dbReference type="ARBA" id="ARBA00022448"/>
    </source>
</evidence>
<keyword evidence="11" id="KW-1185">Reference proteome</keyword>
<name>A0A5B2W297_9BACT</name>
<evidence type="ECO:0000313" key="11">
    <source>
        <dbReference type="Proteomes" id="UP000324611"/>
    </source>
</evidence>
<dbReference type="NCBIfam" id="TIGR04056">
    <property type="entry name" value="OMP_RagA_SusC"/>
    <property type="match status" value="1"/>
</dbReference>
<organism evidence="10 11">
    <name type="scientific">Chitinophaga agrisoli</name>
    <dbReference type="NCBI Taxonomy" id="2607653"/>
    <lineage>
        <taxon>Bacteria</taxon>
        <taxon>Pseudomonadati</taxon>
        <taxon>Bacteroidota</taxon>
        <taxon>Chitinophagia</taxon>
        <taxon>Chitinophagales</taxon>
        <taxon>Chitinophagaceae</taxon>
        <taxon>Chitinophaga</taxon>
    </lineage>
</organism>
<evidence type="ECO:0000256" key="8">
    <source>
        <dbReference type="SAM" id="MobiDB-lite"/>
    </source>
</evidence>
<feature type="domain" description="TonB-dependent receptor plug" evidence="9">
    <location>
        <begin position="247"/>
        <end position="362"/>
    </location>
</feature>
<protein>
    <submittedName>
        <fullName evidence="10">TonB-dependent receptor</fullName>
    </submittedName>
</protein>
<evidence type="ECO:0000256" key="1">
    <source>
        <dbReference type="ARBA" id="ARBA00004571"/>
    </source>
</evidence>
<proteinExistence type="inferred from homology"/>
<dbReference type="SUPFAM" id="SSF56935">
    <property type="entry name" value="Porins"/>
    <property type="match status" value="1"/>
</dbReference>
<evidence type="ECO:0000256" key="6">
    <source>
        <dbReference type="ARBA" id="ARBA00023237"/>
    </source>
</evidence>
<dbReference type="FunFam" id="2.60.40.1120:FF:000003">
    <property type="entry name" value="Outer membrane protein Omp121"/>
    <property type="match status" value="1"/>
</dbReference>
<evidence type="ECO:0000256" key="4">
    <source>
        <dbReference type="ARBA" id="ARBA00022692"/>
    </source>
</evidence>
<keyword evidence="10" id="KW-0675">Receptor</keyword>